<evidence type="ECO:0000313" key="2">
    <source>
        <dbReference type="EMBL" id="ABV32579.1"/>
    </source>
</evidence>
<name>A8F349_PSELT</name>
<dbReference type="OrthoDB" id="9815002at2"/>
<dbReference type="Pfam" id="PF01464">
    <property type="entry name" value="SLT"/>
    <property type="match status" value="1"/>
</dbReference>
<protein>
    <submittedName>
        <fullName evidence="2">Lytic transglycosylase catalytic</fullName>
    </submittedName>
</protein>
<dbReference type="AlphaFoldDB" id="A8F349"/>
<evidence type="ECO:0000259" key="1">
    <source>
        <dbReference type="Pfam" id="PF01464"/>
    </source>
</evidence>
<dbReference type="PANTHER" id="PTHR37423">
    <property type="entry name" value="SOLUBLE LYTIC MUREIN TRANSGLYCOSYLASE-RELATED"/>
    <property type="match status" value="1"/>
</dbReference>
<reference evidence="2 3" key="1">
    <citation type="submission" date="2007-08" db="EMBL/GenBank/DDBJ databases">
        <title>Complete sequence of Thermotoga lettingae TMO.</title>
        <authorList>
            <consortium name="US DOE Joint Genome Institute"/>
            <person name="Copeland A."/>
            <person name="Lucas S."/>
            <person name="Lapidus A."/>
            <person name="Barry K."/>
            <person name="Glavina del Rio T."/>
            <person name="Dalin E."/>
            <person name="Tice H."/>
            <person name="Pitluck S."/>
            <person name="Foster B."/>
            <person name="Bruce D."/>
            <person name="Schmutz J."/>
            <person name="Larimer F."/>
            <person name="Land M."/>
            <person name="Hauser L."/>
            <person name="Kyrpides N."/>
            <person name="Mikhailova N."/>
            <person name="Nelson K."/>
            <person name="Gogarten J.P."/>
            <person name="Noll K."/>
            <person name="Richardson P."/>
        </authorList>
    </citation>
    <scope>NUCLEOTIDE SEQUENCE [LARGE SCALE GENOMIC DNA]</scope>
    <source>
        <strain evidence="3">ATCC BAA-301 / DSM 14385 / NBRC 107922 / TMO</strain>
    </source>
</reference>
<dbReference type="Gene3D" id="1.10.530.10">
    <property type="match status" value="1"/>
</dbReference>
<keyword evidence="3" id="KW-1185">Reference proteome</keyword>
<sequence length="153" mass="18037">MKLICLTLFLIIIVLFYWQFPVKYYSVVRENSKPLDPLLIMALIKVESNFRENAISPAGAIGLMQVMPRTADWMKEKFNLIDSNVNHPVDNIVLGTTYLKYLMQLYDENIDLALMAYNVGPSQLETRKTLAEKYLYRIKLYYKIYKVLYFWMG</sequence>
<feature type="domain" description="Transglycosylase SLT" evidence="1">
    <location>
        <begin position="30"/>
        <end position="130"/>
    </location>
</feature>
<evidence type="ECO:0000313" key="3">
    <source>
        <dbReference type="Proteomes" id="UP000002016"/>
    </source>
</evidence>
<dbReference type="SUPFAM" id="SSF53955">
    <property type="entry name" value="Lysozyme-like"/>
    <property type="match status" value="1"/>
</dbReference>
<dbReference type="CDD" id="cd16896">
    <property type="entry name" value="LT_Slt70-like"/>
    <property type="match status" value="1"/>
</dbReference>
<dbReference type="HOGENOM" id="CLU_065765_7_0_0"/>
<dbReference type="CAZy" id="GH23">
    <property type="family name" value="Glycoside Hydrolase Family 23"/>
</dbReference>
<dbReference type="eggNOG" id="COG0741">
    <property type="taxonomic scope" value="Bacteria"/>
</dbReference>
<dbReference type="EMBL" id="CP000812">
    <property type="protein sequence ID" value="ABV32579.1"/>
    <property type="molecule type" value="Genomic_DNA"/>
</dbReference>
<gene>
    <name evidence="2" type="ordered locus">Tlet_0006</name>
</gene>
<reference evidence="2 3" key="2">
    <citation type="journal article" date="2009" name="Proc. Natl. Acad. Sci. U.S.A.">
        <title>On the chimeric nature, thermophilic origin, and phylogenetic placement of the Thermotogales.</title>
        <authorList>
            <person name="Zhaxybayeva O."/>
            <person name="Swithers K.S."/>
            <person name="Lapierre P."/>
            <person name="Fournier G.P."/>
            <person name="Bickhart D.M."/>
            <person name="DeBoy R.T."/>
            <person name="Nelson K.E."/>
            <person name="Nesbo C.L."/>
            <person name="Doolittle W.F."/>
            <person name="Gogarten J.P."/>
            <person name="Noll K.M."/>
        </authorList>
    </citation>
    <scope>NUCLEOTIDE SEQUENCE [LARGE SCALE GENOMIC DNA]</scope>
    <source>
        <strain evidence="3">ATCC BAA-301 / DSM 14385 / NBRC 107922 / TMO</strain>
    </source>
</reference>
<dbReference type="PANTHER" id="PTHR37423:SF2">
    <property type="entry name" value="MEMBRANE-BOUND LYTIC MUREIN TRANSGLYCOSYLASE C"/>
    <property type="match status" value="1"/>
</dbReference>
<organism evidence="2 3">
    <name type="scientific">Pseudothermotoga lettingae (strain ATCC BAA-301 / DSM 14385 / NBRC 107922 / TMO)</name>
    <name type="common">Thermotoga lettingae</name>
    <dbReference type="NCBI Taxonomy" id="416591"/>
    <lineage>
        <taxon>Bacteria</taxon>
        <taxon>Thermotogati</taxon>
        <taxon>Thermotogota</taxon>
        <taxon>Thermotogae</taxon>
        <taxon>Thermotogales</taxon>
        <taxon>Thermotogaceae</taxon>
        <taxon>Pseudothermotoga</taxon>
    </lineage>
</organism>
<dbReference type="STRING" id="416591.Tlet_0006"/>
<accession>A8F349</accession>
<dbReference type="InterPro" id="IPR008258">
    <property type="entry name" value="Transglycosylase_SLT_dom_1"/>
</dbReference>
<dbReference type="KEGG" id="tle:Tlet_0006"/>
<proteinExistence type="predicted"/>
<dbReference type="Proteomes" id="UP000002016">
    <property type="component" value="Chromosome"/>
</dbReference>
<dbReference type="RefSeq" id="WP_012002060.1">
    <property type="nucleotide sequence ID" value="NC_009828.1"/>
</dbReference>
<dbReference type="InterPro" id="IPR023346">
    <property type="entry name" value="Lysozyme-like_dom_sf"/>
</dbReference>